<dbReference type="InterPro" id="IPR002871">
    <property type="entry name" value="NIF_FeS_clus_asmbl_NifU_N"/>
</dbReference>
<dbReference type="Proteomes" id="UP000502298">
    <property type="component" value="Chromosome"/>
</dbReference>
<dbReference type="RefSeq" id="WP_168917776.1">
    <property type="nucleotide sequence ID" value="NZ_CP050804.1"/>
</dbReference>
<protein>
    <submittedName>
        <fullName evidence="2">SUF system NifU family Fe-S cluster assembly protein</fullName>
    </submittedName>
</protein>
<organism evidence="2 3">
    <name type="scientific">Arcanobacterium buesumense</name>
    <dbReference type="NCBI Taxonomy" id="2722751"/>
    <lineage>
        <taxon>Bacteria</taxon>
        <taxon>Bacillati</taxon>
        <taxon>Actinomycetota</taxon>
        <taxon>Actinomycetes</taxon>
        <taxon>Actinomycetales</taxon>
        <taxon>Actinomycetaceae</taxon>
        <taxon>Arcanobacterium</taxon>
    </lineage>
</organism>
<evidence type="ECO:0000313" key="2">
    <source>
        <dbReference type="EMBL" id="QJC21836.1"/>
    </source>
</evidence>
<evidence type="ECO:0000259" key="1">
    <source>
        <dbReference type="Pfam" id="PF01592"/>
    </source>
</evidence>
<dbReference type="GO" id="GO:0005506">
    <property type="term" value="F:iron ion binding"/>
    <property type="evidence" value="ECO:0007669"/>
    <property type="project" value="InterPro"/>
</dbReference>
<feature type="domain" description="NIF system FeS cluster assembly NifU N-terminal" evidence="1">
    <location>
        <begin position="7"/>
        <end position="132"/>
    </location>
</feature>
<dbReference type="KEGG" id="arca:HC352_04505"/>
<reference evidence="2 3" key="1">
    <citation type="submission" date="2020-03" db="EMBL/GenBank/DDBJ databases">
        <title>Complete genome of Arcanobacterium buesumensis sp. nov. strain 2701.</title>
        <authorList>
            <person name="Borowiak M."/>
            <person name="Alssahen M."/>
            <person name="Laemmler C."/>
            <person name="Malorny B."/>
            <person name="Hassan A."/>
            <person name="Prenger-Berninghoff E."/>
            <person name="Ploetz M."/>
            <person name="Abdulmawjood A."/>
        </authorList>
    </citation>
    <scope>NUCLEOTIDE SEQUENCE [LARGE SCALE GENOMIC DNA]</scope>
    <source>
        <strain evidence="2 3">2701</strain>
    </source>
</reference>
<gene>
    <name evidence="2" type="ORF">HC352_04505</name>
</gene>
<dbReference type="SUPFAM" id="SSF82649">
    <property type="entry name" value="SufE/NifU"/>
    <property type="match status" value="1"/>
</dbReference>
<dbReference type="GO" id="GO:0051536">
    <property type="term" value="F:iron-sulfur cluster binding"/>
    <property type="evidence" value="ECO:0007669"/>
    <property type="project" value="InterPro"/>
</dbReference>
<dbReference type="Gene3D" id="3.90.1010.10">
    <property type="match status" value="1"/>
</dbReference>
<sequence length="153" mass="17013">MNDLDQMYQQIILDAAKERHGEGQLVDADGESFQVNTTCGDQATMRVMLSQDGKRLEKAAWEGEGCSISQASLSIMHDLVEGKSLAEVEELYEAFRHMMDNRGADIDDDLADLLDDASAFQGVSKFPMRIKCALLGWMALRDATDQAQTIKHQ</sequence>
<dbReference type="PANTHER" id="PTHR10093">
    <property type="entry name" value="IRON-SULFUR CLUSTER ASSEMBLY ENZYME NIFU HOMOLOG"/>
    <property type="match status" value="1"/>
</dbReference>
<dbReference type="CDD" id="cd06664">
    <property type="entry name" value="IscU_like"/>
    <property type="match status" value="1"/>
</dbReference>
<dbReference type="AlphaFoldDB" id="A0A6H2EKD8"/>
<dbReference type="Pfam" id="PF01592">
    <property type="entry name" value="NifU_N"/>
    <property type="match status" value="1"/>
</dbReference>
<dbReference type="EMBL" id="CP050804">
    <property type="protein sequence ID" value="QJC21836.1"/>
    <property type="molecule type" value="Genomic_DNA"/>
</dbReference>
<name>A0A6H2EKD8_9ACTO</name>
<dbReference type="GO" id="GO:0016226">
    <property type="term" value="P:iron-sulfur cluster assembly"/>
    <property type="evidence" value="ECO:0007669"/>
    <property type="project" value="InterPro"/>
</dbReference>
<accession>A0A6H2EKD8</accession>
<keyword evidence="3" id="KW-1185">Reference proteome</keyword>
<proteinExistence type="predicted"/>
<evidence type="ECO:0000313" key="3">
    <source>
        <dbReference type="Proteomes" id="UP000502298"/>
    </source>
</evidence>
<dbReference type="NCBIfam" id="TIGR01994">
    <property type="entry name" value="SUF_scaf_2"/>
    <property type="match status" value="1"/>
</dbReference>